<accession>A0AAD5EII8</accession>
<feature type="compositionally biased region" description="Low complexity" evidence="1">
    <location>
        <begin position="147"/>
        <end position="163"/>
    </location>
</feature>
<dbReference type="GeneID" id="75919173"/>
<comment type="caution">
    <text evidence="2">The sequence shown here is derived from an EMBL/GenBank/DDBJ whole genome shotgun (WGS) entry which is preliminary data.</text>
</comment>
<reference evidence="2" key="1">
    <citation type="submission" date="2021-06" db="EMBL/GenBank/DDBJ databases">
        <authorList>
            <consortium name="DOE Joint Genome Institute"/>
            <person name="Mondo S.J."/>
            <person name="Amses K.R."/>
            <person name="Simmons D.R."/>
            <person name="Longcore J.E."/>
            <person name="Seto K."/>
            <person name="Alves G.H."/>
            <person name="Bonds A.E."/>
            <person name="Quandt C.A."/>
            <person name="Davis W.J."/>
            <person name="Chang Y."/>
            <person name="Letcher P.M."/>
            <person name="Powell M.J."/>
            <person name="Kuo A."/>
            <person name="Labutti K."/>
            <person name="Pangilinan J."/>
            <person name="Andreopoulos W."/>
            <person name="Tritt A."/>
            <person name="Riley R."/>
            <person name="Hundley H."/>
            <person name="Johnson J."/>
            <person name="Lipzen A."/>
            <person name="Barry K."/>
            <person name="Berbee M.L."/>
            <person name="Buchler N.E."/>
            <person name="Grigoriev I.V."/>
            <person name="Spatafora J.W."/>
            <person name="Stajich J.E."/>
            <person name="James T.Y."/>
        </authorList>
    </citation>
    <scope>NUCLEOTIDE SEQUENCE</scope>
    <source>
        <strain evidence="2">AG</strain>
    </source>
</reference>
<gene>
    <name evidence="2" type="ORF">K450DRAFT_64391</name>
</gene>
<dbReference type="AlphaFoldDB" id="A0AAD5EII8"/>
<dbReference type="Proteomes" id="UP001206595">
    <property type="component" value="Unassembled WGS sequence"/>
</dbReference>
<feature type="compositionally biased region" description="Polar residues" evidence="1">
    <location>
        <begin position="168"/>
        <end position="185"/>
    </location>
</feature>
<organism evidence="2 3">
    <name type="scientific">Umbelopsis ramanniana AG</name>
    <dbReference type="NCBI Taxonomy" id="1314678"/>
    <lineage>
        <taxon>Eukaryota</taxon>
        <taxon>Fungi</taxon>
        <taxon>Fungi incertae sedis</taxon>
        <taxon>Mucoromycota</taxon>
        <taxon>Mucoromycotina</taxon>
        <taxon>Umbelopsidomycetes</taxon>
        <taxon>Umbelopsidales</taxon>
        <taxon>Umbelopsidaceae</taxon>
        <taxon>Umbelopsis</taxon>
    </lineage>
</organism>
<evidence type="ECO:0000313" key="2">
    <source>
        <dbReference type="EMBL" id="KAI8583947.1"/>
    </source>
</evidence>
<feature type="region of interest" description="Disordered" evidence="1">
    <location>
        <begin position="147"/>
        <end position="185"/>
    </location>
</feature>
<protein>
    <submittedName>
        <fullName evidence="2">Uncharacterized protein</fullName>
    </submittedName>
</protein>
<reference evidence="2" key="2">
    <citation type="journal article" date="2022" name="Proc. Natl. Acad. Sci. U.S.A.">
        <title>Diploid-dominant life cycles characterize the early evolution of Fungi.</title>
        <authorList>
            <person name="Amses K.R."/>
            <person name="Simmons D.R."/>
            <person name="Longcore J.E."/>
            <person name="Mondo S.J."/>
            <person name="Seto K."/>
            <person name="Jeronimo G.H."/>
            <person name="Bonds A.E."/>
            <person name="Quandt C.A."/>
            <person name="Davis W.J."/>
            <person name="Chang Y."/>
            <person name="Federici B.A."/>
            <person name="Kuo A."/>
            <person name="LaButti K."/>
            <person name="Pangilinan J."/>
            <person name="Andreopoulos W."/>
            <person name="Tritt A."/>
            <person name="Riley R."/>
            <person name="Hundley H."/>
            <person name="Johnson J."/>
            <person name="Lipzen A."/>
            <person name="Barry K."/>
            <person name="Lang B.F."/>
            <person name="Cuomo C.A."/>
            <person name="Buchler N.E."/>
            <person name="Grigoriev I.V."/>
            <person name="Spatafora J.W."/>
            <person name="Stajich J.E."/>
            <person name="James T.Y."/>
        </authorList>
    </citation>
    <scope>NUCLEOTIDE SEQUENCE</scope>
    <source>
        <strain evidence="2">AG</strain>
    </source>
</reference>
<sequence length="217" mass="23604">MGPLFDKPVVENTVAFERQYDFENIAGDIEEEIVAEIQTTSPKTPLFTDVRSPLIEVCHRLRVNIHWVDRKEQTMSLAYPVVVSTLPFKDVSARALADLAPPTILWTRAAVGSDGDEVVIEDVRHDNELPSYGNLIPTSRPSINTSFNTSAIASSDSSNDASPPSTPQSISSANSNLSITPGNNSLEDNVVRAMRSVRSIMTHDSQGVGLALAKLFP</sequence>
<proteinExistence type="predicted"/>
<keyword evidence="3" id="KW-1185">Reference proteome</keyword>
<dbReference type="EMBL" id="MU620894">
    <property type="protein sequence ID" value="KAI8583947.1"/>
    <property type="molecule type" value="Genomic_DNA"/>
</dbReference>
<dbReference type="RefSeq" id="XP_051448951.1">
    <property type="nucleotide sequence ID" value="XM_051593831.1"/>
</dbReference>
<name>A0AAD5EII8_UMBRA</name>
<evidence type="ECO:0000256" key="1">
    <source>
        <dbReference type="SAM" id="MobiDB-lite"/>
    </source>
</evidence>
<evidence type="ECO:0000313" key="3">
    <source>
        <dbReference type="Proteomes" id="UP001206595"/>
    </source>
</evidence>